<dbReference type="Pfam" id="PF03551">
    <property type="entry name" value="PadR"/>
    <property type="match status" value="1"/>
</dbReference>
<feature type="domain" description="Transcription regulator PadR C-terminal" evidence="3">
    <location>
        <begin position="95"/>
        <end position="175"/>
    </location>
</feature>
<dbReference type="EMBL" id="OBDZ01000004">
    <property type="protein sequence ID" value="SNY17015.1"/>
    <property type="molecule type" value="Genomic_DNA"/>
</dbReference>
<dbReference type="InterPro" id="IPR018309">
    <property type="entry name" value="Tscrpt_reg_PadR_C"/>
</dbReference>
<evidence type="ECO:0000313" key="5">
    <source>
        <dbReference type="Proteomes" id="UP000219573"/>
    </source>
</evidence>
<dbReference type="PANTHER" id="PTHR43252:SF6">
    <property type="entry name" value="NEGATIVE TRANSCRIPTION REGULATOR PADR"/>
    <property type="match status" value="1"/>
</dbReference>
<keyword evidence="1" id="KW-0175">Coiled coil</keyword>
<dbReference type="SUPFAM" id="SSF46785">
    <property type="entry name" value="Winged helix' DNA-binding domain"/>
    <property type="match status" value="1"/>
</dbReference>
<dbReference type="Gene3D" id="6.10.140.190">
    <property type="match status" value="1"/>
</dbReference>
<dbReference type="OrthoDB" id="8595425at2"/>
<dbReference type="PANTHER" id="PTHR43252">
    <property type="entry name" value="TRANSCRIPTIONAL REGULATOR YQJI"/>
    <property type="match status" value="1"/>
</dbReference>
<proteinExistence type="predicted"/>
<gene>
    <name evidence="4" type="ORF">SAMN06265827_10447</name>
</gene>
<dbReference type="Gene3D" id="1.10.10.10">
    <property type="entry name" value="Winged helix-like DNA-binding domain superfamily/Winged helix DNA-binding domain"/>
    <property type="match status" value="1"/>
</dbReference>
<keyword evidence="5" id="KW-1185">Reference proteome</keyword>
<dbReference type="InterPro" id="IPR036390">
    <property type="entry name" value="WH_DNA-bd_sf"/>
</dbReference>
<keyword evidence="4" id="KW-0238">DNA-binding</keyword>
<evidence type="ECO:0000256" key="1">
    <source>
        <dbReference type="SAM" id="Coils"/>
    </source>
</evidence>
<organism evidence="4 5">
    <name type="scientific">Orenia metallireducens</name>
    <dbReference type="NCBI Taxonomy" id="1413210"/>
    <lineage>
        <taxon>Bacteria</taxon>
        <taxon>Bacillati</taxon>
        <taxon>Bacillota</taxon>
        <taxon>Clostridia</taxon>
        <taxon>Halanaerobiales</taxon>
        <taxon>Halobacteroidaceae</taxon>
        <taxon>Orenia</taxon>
    </lineage>
</organism>
<feature type="coiled-coil region" evidence="1">
    <location>
        <begin position="114"/>
        <end position="141"/>
    </location>
</feature>
<name>A0A285G0H3_9FIRM</name>
<evidence type="ECO:0000259" key="3">
    <source>
        <dbReference type="Pfam" id="PF10400"/>
    </source>
</evidence>
<accession>A0A285G0H3</accession>
<evidence type="ECO:0000259" key="2">
    <source>
        <dbReference type="Pfam" id="PF03551"/>
    </source>
</evidence>
<feature type="domain" description="Transcription regulator PadR N-terminal" evidence="2">
    <location>
        <begin position="8"/>
        <end position="80"/>
    </location>
</feature>
<dbReference type="RefSeq" id="WP_097016697.1">
    <property type="nucleotide sequence ID" value="NZ_OBDZ01000004.1"/>
</dbReference>
<dbReference type="GO" id="GO:0003677">
    <property type="term" value="F:DNA binding"/>
    <property type="evidence" value="ECO:0007669"/>
    <property type="project" value="UniProtKB-KW"/>
</dbReference>
<dbReference type="InterPro" id="IPR036388">
    <property type="entry name" value="WH-like_DNA-bd_sf"/>
</dbReference>
<dbReference type="Pfam" id="PF10400">
    <property type="entry name" value="Vir_act_alpha_C"/>
    <property type="match status" value="1"/>
</dbReference>
<dbReference type="AlphaFoldDB" id="A0A285G0H3"/>
<reference evidence="5" key="1">
    <citation type="submission" date="2017-09" db="EMBL/GenBank/DDBJ databases">
        <authorList>
            <person name="Varghese N."/>
            <person name="Submissions S."/>
        </authorList>
    </citation>
    <scope>NUCLEOTIDE SEQUENCE [LARGE SCALE GENOMIC DNA]</scope>
    <source>
        <strain evidence="5">MSL47</strain>
    </source>
</reference>
<sequence>MRTLKYAILGLINRRPSTGYDITKEFKAELGNFWRARHSQIYPELKRLVDEGLIEYETVIAGEALEKKVYSLKDKGREELLEWLNKDEKMVPTAKDKFRLRMYFSSNIEQEHLVELLESQLEQRREKLATLKKKIDGYSEVPQFGSQEFGDYLVLESAILREAAYVEWLERSIKRCSQ</sequence>
<protein>
    <submittedName>
        <fullName evidence="4">DNA-binding transcriptional regulator, PadR family</fullName>
    </submittedName>
</protein>
<evidence type="ECO:0000313" key="4">
    <source>
        <dbReference type="EMBL" id="SNY17015.1"/>
    </source>
</evidence>
<dbReference type="InterPro" id="IPR005149">
    <property type="entry name" value="Tscrpt_reg_PadR_N"/>
</dbReference>
<dbReference type="Proteomes" id="UP000219573">
    <property type="component" value="Unassembled WGS sequence"/>
</dbReference>